<sequence length="448" mass="48070">MTHRGTRLLAAVLAASLAAASAAPAYAQRRPAAELAPAASPEAVGFSSERLKRLDAAMAKVVADGEVAGMTTYLARHGKVVAFNTYGEAAPGRPMSKDAIVRIYSMSKPITGVAMMILFEEGKWRLDDPVTRYIPEFKGLKVMTGTDAHGRPILEDPKSPITMRQLMSHTAGFGYGLSDQHYVDQQFRASGVLRANGLQEMVGKISTIPLMYHPGERWYYSAAVDIQGYLVEKLSGKPFGQFLQERLFGPLKMVDTAFYVPADKAGRLAEVYGFDPRNGKLIAASQSPAGGRAQDFTRPPALESGGGGLVSTTSDYARFCQMILNGGELEGARILSPASIELMRTNAIPEKVLVTSDGGGGAGSRFNEHVGFGLDFMVVLDPRKAGTLEGEGTMSWGGAAGTWFWIDPTNDLFFVGMIQRMGGSRSGTTPLGALSRTLVYQALVEPEK</sequence>
<protein>
    <submittedName>
        <fullName evidence="3">Serine hydrolase domain-containing protein</fullName>
        <ecNumber evidence="3">3.-.-.-</ecNumber>
    </submittedName>
</protein>
<dbReference type="EMBL" id="JBHUEY010000006">
    <property type="protein sequence ID" value="MFD1784773.1"/>
    <property type="molecule type" value="Genomic_DNA"/>
</dbReference>
<keyword evidence="3" id="KW-0378">Hydrolase</keyword>
<name>A0ABW4N3W7_9CAUL</name>
<organism evidence="3 4">
    <name type="scientific">Phenylobacterium terrae</name>
    <dbReference type="NCBI Taxonomy" id="2665495"/>
    <lineage>
        <taxon>Bacteria</taxon>
        <taxon>Pseudomonadati</taxon>
        <taxon>Pseudomonadota</taxon>
        <taxon>Alphaproteobacteria</taxon>
        <taxon>Caulobacterales</taxon>
        <taxon>Caulobacteraceae</taxon>
        <taxon>Phenylobacterium</taxon>
    </lineage>
</organism>
<dbReference type="PANTHER" id="PTHR43283:SF3">
    <property type="entry name" value="BETA-LACTAMASE FAMILY PROTEIN (AFU_ORTHOLOGUE AFUA_5G07500)"/>
    <property type="match status" value="1"/>
</dbReference>
<dbReference type="EC" id="3.-.-.-" evidence="3"/>
<dbReference type="Pfam" id="PF00144">
    <property type="entry name" value="Beta-lactamase"/>
    <property type="match status" value="1"/>
</dbReference>
<gene>
    <name evidence="3" type="ORF">ACFSC0_15320</name>
</gene>
<keyword evidence="4" id="KW-1185">Reference proteome</keyword>
<proteinExistence type="predicted"/>
<evidence type="ECO:0000313" key="4">
    <source>
        <dbReference type="Proteomes" id="UP001597237"/>
    </source>
</evidence>
<evidence type="ECO:0000259" key="2">
    <source>
        <dbReference type="Pfam" id="PF00144"/>
    </source>
</evidence>
<dbReference type="InterPro" id="IPR050789">
    <property type="entry name" value="Diverse_Enzym_Activities"/>
</dbReference>
<feature type="signal peptide" evidence="1">
    <location>
        <begin position="1"/>
        <end position="27"/>
    </location>
</feature>
<feature type="chain" id="PRO_5045733154" evidence="1">
    <location>
        <begin position="28"/>
        <end position="448"/>
    </location>
</feature>
<accession>A0ABW4N3W7</accession>
<feature type="domain" description="Beta-lactamase-related" evidence="2">
    <location>
        <begin position="54"/>
        <end position="425"/>
    </location>
</feature>
<keyword evidence="1" id="KW-0732">Signal</keyword>
<dbReference type="PANTHER" id="PTHR43283">
    <property type="entry name" value="BETA-LACTAMASE-RELATED"/>
    <property type="match status" value="1"/>
</dbReference>
<evidence type="ECO:0000256" key="1">
    <source>
        <dbReference type="SAM" id="SignalP"/>
    </source>
</evidence>
<dbReference type="RefSeq" id="WP_377280910.1">
    <property type="nucleotide sequence ID" value="NZ_JBHRSI010000002.1"/>
</dbReference>
<dbReference type="Gene3D" id="3.40.710.10">
    <property type="entry name" value="DD-peptidase/beta-lactamase superfamily"/>
    <property type="match status" value="1"/>
</dbReference>
<comment type="caution">
    <text evidence="3">The sequence shown here is derived from an EMBL/GenBank/DDBJ whole genome shotgun (WGS) entry which is preliminary data.</text>
</comment>
<dbReference type="InterPro" id="IPR001466">
    <property type="entry name" value="Beta-lactam-related"/>
</dbReference>
<dbReference type="InterPro" id="IPR012338">
    <property type="entry name" value="Beta-lactam/transpept-like"/>
</dbReference>
<dbReference type="GO" id="GO:0016787">
    <property type="term" value="F:hydrolase activity"/>
    <property type="evidence" value="ECO:0007669"/>
    <property type="project" value="UniProtKB-KW"/>
</dbReference>
<dbReference type="SUPFAM" id="SSF56601">
    <property type="entry name" value="beta-lactamase/transpeptidase-like"/>
    <property type="match status" value="1"/>
</dbReference>
<evidence type="ECO:0000313" key="3">
    <source>
        <dbReference type="EMBL" id="MFD1784773.1"/>
    </source>
</evidence>
<reference evidence="4" key="1">
    <citation type="journal article" date="2019" name="Int. J. Syst. Evol. Microbiol.">
        <title>The Global Catalogue of Microorganisms (GCM) 10K type strain sequencing project: providing services to taxonomists for standard genome sequencing and annotation.</title>
        <authorList>
            <consortium name="The Broad Institute Genomics Platform"/>
            <consortium name="The Broad Institute Genome Sequencing Center for Infectious Disease"/>
            <person name="Wu L."/>
            <person name="Ma J."/>
        </authorList>
    </citation>
    <scope>NUCLEOTIDE SEQUENCE [LARGE SCALE GENOMIC DNA]</scope>
    <source>
        <strain evidence="4">DFY28</strain>
    </source>
</reference>
<dbReference type="Proteomes" id="UP001597237">
    <property type="component" value="Unassembled WGS sequence"/>
</dbReference>